<keyword evidence="14 19" id="KW-0484">Methanogenesis</keyword>
<dbReference type="PIRSF" id="PIRSF006530">
    <property type="entry name" value="MtrC"/>
    <property type="match status" value="1"/>
</dbReference>
<name>A0A832T2Y1_9EURY</name>
<dbReference type="GO" id="GO:0019386">
    <property type="term" value="P:methanogenesis, from carbon dioxide"/>
    <property type="evidence" value="ECO:0007669"/>
    <property type="project" value="UniProtKB-UniRule"/>
</dbReference>
<evidence type="ECO:0000256" key="8">
    <source>
        <dbReference type="ARBA" id="ARBA00022563"/>
    </source>
</evidence>
<sequence>MSHGGGGHAAELYPEEQIFAVGIALSLVGCYLANFLSPYGLGMLIGGLLASAACVAGANTVRKVAAYGLGTGVPSIGMVSLGMGTLAAVAGVLIPDYFNLPYLVAPIITLIVSAVIGYIVGRLTVNPVGMKIPIMVRSMTFLSIAGAMALLGFTVAYVGSLEPQKYIDYALNNGMMALAFIAAGMAILHPFNACLGPNESHKRTLTLAVACGFITWFVFSVVKLDIVSIIVSIILWAIVYVKFVKMSFKDACAVLHVPEIPKKEE</sequence>
<evidence type="ECO:0000256" key="7">
    <source>
        <dbReference type="ARBA" id="ARBA00022475"/>
    </source>
</evidence>
<keyword evidence="8 19" id="KW-0554">One-carbon metabolism</keyword>
<feature type="transmembrane region" description="Helical" evidence="19">
    <location>
        <begin position="171"/>
        <end position="191"/>
    </location>
</feature>
<evidence type="ECO:0000256" key="12">
    <source>
        <dbReference type="ARBA" id="ARBA00022967"/>
    </source>
</evidence>
<keyword evidence="12 19" id="KW-1278">Translocase</keyword>
<reference evidence="20" key="1">
    <citation type="journal article" date="2020" name="bioRxiv">
        <title>A rank-normalized archaeal taxonomy based on genome phylogeny resolves widespread incomplete and uneven classifications.</title>
        <authorList>
            <person name="Rinke C."/>
            <person name="Chuvochina M."/>
            <person name="Mussig A.J."/>
            <person name="Chaumeil P.-A."/>
            <person name="Waite D.W."/>
            <person name="Whitman W.B."/>
            <person name="Parks D.H."/>
            <person name="Hugenholtz P."/>
        </authorList>
    </citation>
    <scope>NUCLEOTIDE SEQUENCE</scope>
    <source>
        <strain evidence="20">UBA8849</strain>
    </source>
</reference>
<evidence type="ECO:0000256" key="2">
    <source>
        <dbReference type="ARBA" id="ARBA00004651"/>
    </source>
</evidence>
<dbReference type="AlphaFoldDB" id="A0A832T2Y1"/>
<dbReference type="SMR" id="A0A832T2Y1"/>
<evidence type="ECO:0000313" key="20">
    <source>
        <dbReference type="EMBL" id="HII59018.1"/>
    </source>
</evidence>
<feature type="transmembrane region" description="Helical" evidence="19">
    <location>
        <begin position="141"/>
        <end position="159"/>
    </location>
</feature>
<evidence type="ECO:0000256" key="13">
    <source>
        <dbReference type="ARBA" id="ARBA00022989"/>
    </source>
</evidence>
<dbReference type="EMBL" id="DUJR01000002">
    <property type="protein sequence ID" value="HII59018.1"/>
    <property type="molecule type" value="Genomic_DNA"/>
</dbReference>
<evidence type="ECO:0000256" key="6">
    <source>
        <dbReference type="ARBA" id="ARBA00015131"/>
    </source>
</evidence>
<dbReference type="GO" id="GO:0005886">
    <property type="term" value="C:plasma membrane"/>
    <property type="evidence" value="ECO:0007669"/>
    <property type="project" value="UniProtKB-SubCell"/>
</dbReference>
<keyword evidence="7 19" id="KW-1003">Cell membrane</keyword>
<keyword evidence="10 19" id="KW-0808">Transferase</keyword>
<evidence type="ECO:0000256" key="17">
    <source>
        <dbReference type="ARBA" id="ARBA00044880"/>
    </source>
</evidence>
<dbReference type="EC" id="7.2.1.4" evidence="18 19"/>
<gene>
    <name evidence="19 20" type="primary">mtrC</name>
    <name evidence="20" type="ORF">HA335_00310</name>
</gene>
<dbReference type="GO" id="GO:0032259">
    <property type="term" value="P:methylation"/>
    <property type="evidence" value="ECO:0007669"/>
    <property type="project" value="UniProtKB-KW"/>
</dbReference>
<accession>A0A832T2Y1</accession>
<keyword evidence="13 19" id="KW-1133">Transmembrane helix</keyword>
<keyword evidence="11 19" id="KW-0812">Transmembrane</keyword>
<evidence type="ECO:0000256" key="16">
    <source>
        <dbReference type="ARBA" id="ARBA00029817"/>
    </source>
</evidence>
<protein>
    <recommendedName>
        <fullName evidence="6 19">Tetrahydromethanopterin S-methyltransferase subunit C</fullName>
        <ecNumber evidence="18 19">7.2.1.4</ecNumber>
    </recommendedName>
    <alternativeName>
        <fullName evidence="16 19">N5-methyltetrahydromethanopterin--coenzyme M methyltransferase subunit C</fullName>
    </alternativeName>
</protein>
<dbReference type="NCBIfam" id="TIGR01148">
    <property type="entry name" value="mtrC"/>
    <property type="match status" value="1"/>
</dbReference>
<dbReference type="GO" id="GO:0030269">
    <property type="term" value="F:tetrahydromethanopterin S-methyltransferase activity"/>
    <property type="evidence" value="ECO:0007669"/>
    <property type="project" value="UniProtKB-UniRule"/>
</dbReference>
<evidence type="ECO:0000256" key="18">
    <source>
        <dbReference type="ARBA" id="ARBA00044970"/>
    </source>
</evidence>
<feature type="transmembrane region" description="Helical" evidence="19">
    <location>
        <begin position="226"/>
        <end position="243"/>
    </location>
</feature>
<evidence type="ECO:0000256" key="11">
    <source>
        <dbReference type="ARBA" id="ARBA00022692"/>
    </source>
</evidence>
<proteinExistence type="inferred from homology"/>
<dbReference type="OMA" id="HPFNACL"/>
<dbReference type="RefSeq" id="WP_010870363.1">
    <property type="nucleotide sequence ID" value="NC_000909.1"/>
</dbReference>
<evidence type="ECO:0000256" key="4">
    <source>
        <dbReference type="ARBA" id="ARBA00007607"/>
    </source>
</evidence>
<keyword evidence="9 19" id="KW-0489">Methyltransferase</keyword>
<feature type="transmembrane region" description="Helical" evidence="19">
    <location>
        <begin position="73"/>
        <end position="94"/>
    </location>
</feature>
<evidence type="ECO:0000256" key="3">
    <source>
        <dbReference type="ARBA" id="ARBA00004839"/>
    </source>
</evidence>
<evidence type="ECO:0000256" key="1">
    <source>
        <dbReference type="ARBA" id="ARBA00002533"/>
    </source>
</evidence>
<evidence type="ECO:0000256" key="19">
    <source>
        <dbReference type="HAMAP-Rule" id="MF_01096"/>
    </source>
</evidence>
<feature type="transmembrane region" description="Helical" evidence="19">
    <location>
        <begin position="203"/>
        <end position="220"/>
    </location>
</feature>
<comment type="function">
    <text evidence="1 19">Part of a complex that catalyzes the formation of methyl-coenzyme M and tetrahydromethanopterin from coenzyme M and methyl-tetrahydromethanopterin. This is an energy-conserving, sodium-ion translocating step.</text>
</comment>
<feature type="transmembrane region" description="Helical" evidence="19">
    <location>
        <begin position="100"/>
        <end position="120"/>
    </location>
</feature>
<comment type="caution">
    <text evidence="20">The sequence shown here is derived from an EMBL/GenBank/DDBJ whole genome shotgun (WGS) entry which is preliminary data.</text>
</comment>
<dbReference type="GeneID" id="1451737"/>
<dbReference type="InterPro" id="IPR005865">
    <property type="entry name" value="THM_MeTrfase_su_C"/>
</dbReference>
<dbReference type="Pfam" id="PF04211">
    <property type="entry name" value="MtrC"/>
    <property type="match status" value="1"/>
</dbReference>
<comment type="subcellular location">
    <subcellularLocation>
        <location evidence="2 19">Cell membrane</location>
        <topology evidence="2 19">Multi-pass membrane protein</topology>
    </subcellularLocation>
</comment>
<evidence type="ECO:0000256" key="10">
    <source>
        <dbReference type="ARBA" id="ARBA00022679"/>
    </source>
</evidence>
<dbReference type="Proteomes" id="UP000645676">
    <property type="component" value="Unassembled WGS sequence"/>
</dbReference>
<dbReference type="GO" id="GO:0006730">
    <property type="term" value="P:one-carbon metabolic process"/>
    <property type="evidence" value="ECO:0007669"/>
    <property type="project" value="UniProtKB-UniRule"/>
</dbReference>
<dbReference type="UniPathway" id="UPA00640">
    <property type="reaction ID" value="UER00698"/>
</dbReference>
<comment type="subunit">
    <text evidence="5 19">The complex is composed of 8 subunits; MtrA, MtrB, MtrC, MtrD, MtrE, MtrF, MtrG and MtrH.</text>
</comment>
<comment type="catalytic activity">
    <reaction evidence="17 19">
        <text>5-methyl-5,6,7,8-tetrahydromethanopterin + coenzyme M + 2 Na(+)(in) = 5,6,7,8-tetrahydromethanopterin + methyl-coenzyme M + 2 Na(+)(out)</text>
        <dbReference type="Rhea" id="RHEA:53492"/>
        <dbReference type="ChEBI" id="CHEBI:29101"/>
        <dbReference type="ChEBI" id="CHEBI:58103"/>
        <dbReference type="ChEBI" id="CHEBI:58116"/>
        <dbReference type="ChEBI" id="CHEBI:58286"/>
        <dbReference type="ChEBI" id="CHEBI:58319"/>
        <dbReference type="EC" id="7.2.1.4"/>
    </reaction>
</comment>
<comment type="similarity">
    <text evidence="4 19">Belongs to the MtrC family.</text>
</comment>
<evidence type="ECO:0000256" key="15">
    <source>
        <dbReference type="ARBA" id="ARBA00023136"/>
    </source>
</evidence>
<organism evidence="20 21">
    <name type="scientific">Methanocaldococcus jannaschii</name>
    <dbReference type="NCBI Taxonomy" id="2190"/>
    <lineage>
        <taxon>Archaea</taxon>
        <taxon>Methanobacteriati</taxon>
        <taxon>Methanobacteriota</taxon>
        <taxon>Methanomada group</taxon>
        <taxon>Methanococci</taxon>
        <taxon>Methanococcales</taxon>
        <taxon>Methanocaldococcaceae</taxon>
        <taxon>Methanocaldococcus</taxon>
    </lineage>
</organism>
<evidence type="ECO:0000256" key="14">
    <source>
        <dbReference type="ARBA" id="ARBA00022994"/>
    </source>
</evidence>
<feature type="transmembrane region" description="Helical" evidence="19">
    <location>
        <begin position="42"/>
        <end position="61"/>
    </location>
</feature>
<evidence type="ECO:0000256" key="5">
    <source>
        <dbReference type="ARBA" id="ARBA00011616"/>
    </source>
</evidence>
<comment type="pathway">
    <text evidence="3 19">One-carbon metabolism; methanogenesis from CO(2); methyl-coenzyme M from 5,10-methylene-5,6,7,8-tetrahydromethanopterin: step 2/2.</text>
</comment>
<evidence type="ECO:0000256" key="9">
    <source>
        <dbReference type="ARBA" id="ARBA00022603"/>
    </source>
</evidence>
<keyword evidence="15 19" id="KW-0472">Membrane</keyword>
<dbReference type="HAMAP" id="MF_01096">
    <property type="entry name" value="MtrC"/>
    <property type="match status" value="1"/>
</dbReference>
<evidence type="ECO:0000313" key="21">
    <source>
        <dbReference type="Proteomes" id="UP000645676"/>
    </source>
</evidence>